<dbReference type="FunFam" id="3.30.70.330:FF:000572">
    <property type="entry name" value="U1 small nuclear ribonucleoprotein A"/>
    <property type="match status" value="1"/>
</dbReference>
<dbReference type="EMBL" id="AZGZ01000008">
    <property type="protein sequence ID" value="KZZ93469.1"/>
    <property type="molecule type" value="Genomic_DNA"/>
</dbReference>
<protein>
    <submittedName>
        <fullName evidence="5">Nucleotide-binding, alpha-beta plait</fullName>
    </submittedName>
</protein>
<keyword evidence="1 2" id="KW-0694">RNA-binding</keyword>
<dbReference type="PANTHER" id="PTHR16105:SF0">
    <property type="entry name" value="RNA-BINDING REGION-CONTAINING PROTEIN 3"/>
    <property type="match status" value="1"/>
</dbReference>
<dbReference type="InterPro" id="IPR035979">
    <property type="entry name" value="RBD_domain_sf"/>
</dbReference>
<dbReference type="InterPro" id="IPR012677">
    <property type="entry name" value="Nucleotide-bd_a/b_plait_sf"/>
</dbReference>
<proteinExistence type="predicted"/>
<dbReference type="PROSITE" id="PS50102">
    <property type="entry name" value="RRM"/>
    <property type="match status" value="1"/>
</dbReference>
<feature type="compositionally biased region" description="Acidic residues" evidence="3">
    <location>
        <begin position="161"/>
        <end position="186"/>
    </location>
</feature>
<dbReference type="SUPFAM" id="SSF54928">
    <property type="entry name" value="RNA-binding domain, RBD"/>
    <property type="match status" value="1"/>
</dbReference>
<dbReference type="GO" id="GO:0000398">
    <property type="term" value="P:mRNA splicing, via spliceosome"/>
    <property type="evidence" value="ECO:0007669"/>
    <property type="project" value="TreeGrafter"/>
</dbReference>
<reference evidence="5 6" key="1">
    <citation type="journal article" date="2016" name="Genome Biol. Evol.">
        <title>Divergent and convergent evolution of fungal pathogenicity.</title>
        <authorList>
            <person name="Shang Y."/>
            <person name="Xiao G."/>
            <person name="Zheng P."/>
            <person name="Cen K."/>
            <person name="Zhan S."/>
            <person name="Wang C."/>
        </authorList>
    </citation>
    <scope>NUCLEOTIDE SEQUENCE [LARGE SCALE GENOMIC DNA]</scope>
    <source>
        <strain evidence="5 6">ARSEF 7405</strain>
    </source>
</reference>
<dbReference type="InterPro" id="IPR000504">
    <property type="entry name" value="RRM_dom"/>
</dbReference>
<dbReference type="OrthoDB" id="277802at2759"/>
<dbReference type="SMART" id="SM00360">
    <property type="entry name" value="RRM"/>
    <property type="match status" value="1"/>
</dbReference>
<dbReference type="GO" id="GO:0097157">
    <property type="term" value="F:pre-mRNA intronic binding"/>
    <property type="evidence" value="ECO:0007669"/>
    <property type="project" value="TreeGrafter"/>
</dbReference>
<evidence type="ECO:0000313" key="5">
    <source>
        <dbReference type="EMBL" id="KZZ93469.1"/>
    </source>
</evidence>
<dbReference type="InterPro" id="IPR045164">
    <property type="entry name" value="RBM41/RNPC3"/>
</dbReference>
<comment type="caution">
    <text evidence="5">The sequence shown here is derived from an EMBL/GenBank/DDBJ whole genome shotgun (WGS) entry which is preliminary data.</text>
</comment>
<evidence type="ECO:0000256" key="3">
    <source>
        <dbReference type="SAM" id="MobiDB-lite"/>
    </source>
</evidence>
<evidence type="ECO:0000259" key="4">
    <source>
        <dbReference type="PROSITE" id="PS50102"/>
    </source>
</evidence>
<dbReference type="CDD" id="cd12246">
    <property type="entry name" value="RRM1_U1A_like"/>
    <property type="match status" value="1"/>
</dbReference>
<dbReference type="Proteomes" id="UP000242877">
    <property type="component" value="Unassembled WGS sequence"/>
</dbReference>
<dbReference type="VEuPathDB" id="FungiDB:AAP_02261"/>
<organism evidence="5 6">
    <name type="scientific">Ascosphaera apis ARSEF 7405</name>
    <dbReference type="NCBI Taxonomy" id="392613"/>
    <lineage>
        <taxon>Eukaryota</taxon>
        <taxon>Fungi</taxon>
        <taxon>Dikarya</taxon>
        <taxon>Ascomycota</taxon>
        <taxon>Pezizomycotina</taxon>
        <taxon>Eurotiomycetes</taxon>
        <taxon>Eurotiomycetidae</taxon>
        <taxon>Onygenales</taxon>
        <taxon>Ascosphaeraceae</taxon>
        <taxon>Ascosphaera</taxon>
    </lineage>
</organism>
<dbReference type="Pfam" id="PF00076">
    <property type="entry name" value="RRM_1"/>
    <property type="match status" value="1"/>
</dbReference>
<evidence type="ECO:0000256" key="2">
    <source>
        <dbReference type="PROSITE-ProRule" id="PRU00176"/>
    </source>
</evidence>
<evidence type="ECO:0000313" key="6">
    <source>
        <dbReference type="Proteomes" id="UP000242877"/>
    </source>
</evidence>
<dbReference type="GO" id="GO:0030626">
    <property type="term" value="F:U12 snRNA binding"/>
    <property type="evidence" value="ECO:0007669"/>
    <property type="project" value="TreeGrafter"/>
</dbReference>
<accession>A0A168A4V9</accession>
<dbReference type="PANTHER" id="PTHR16105">
    <property type="entry name" value="RNA-BINDING REGION-CONTAINING PROTEIN 3"/>
    <property type="match status" value="1"/>
</dbReference>
<feature type="region of interest" description="Disordered" evidence="3">
    <location>
        <begin position="134"/>
        <end position="186"/>
    </location>
</feature>
<sequence length="186" mass="20215">MTAKPASLPQSLGAPNQTLYCTNLPDKIKKPDLRTALYMLFATYGPVLDVVAMRTKKMRGQAHIVFRDVHTSTQAMRALQGFEFFGKPMKIVYAKGSSDIIAKLRGTYVPPTAVPPPVGGSGVQTELQKSIFNAPPSTAIAAKTDADKEAPQQGTKRPREEEESDEEDAPMDEDSDAPMEASSDEE</sequence>
<feature type="domain" description="RRM" evidence="4">
    <location>
        <begin position="17"/>
        <end position="96"/>
    </location>
</feature>
<dbReference type="Gene3D" id="3.30.70.330">
    <property type="match status" value="1"/>
</dbReference>
<evidence type="ECO:0000256" key="1">
    <source>
        <dbReference type="ARBA" id="ARBA00022884"/>
    </source>
</evidence>
<name>A0A168A4V9_9EURO</name>
<gene>
    <name evidence="5" type="ORF">AAP_02261</name>
</gene>
<keyword evidence="6" id="KW-1185">Reference proteome</keyword>
<dbReference type="AlphaFoldDB" id="A0A168A4V9"/>